<keyword evidence="1" id="KW-0812">Transmembrane</keyword>
<dbReference type="Pfam" id="PF03413">
    <property type="entry name" value="PepSY"/>
    <property type="match status" value="1"/>
</dbReference>
<dbReference type="InterPro" id="IPR025711">
    <property type="entry name" value="PepSY"/>
</dbReference>
<dbReference type="RefSeq" id="WP_239576209.1">
    <property type="nucleotide sequence ID" value="NZ_JAFBFD010000061.1"/>
</dbReference>
<dbReference type="Pfam" id="PF17881">
    <property type="entry name" value="TseB"/>
    <property type="match status" value="1"/>
</dbReference>
<name>A0ABV9MU19_9ENTE</name>
<keyword evidence="1" id="KW-0472">Membrane</keyword>
<evidence type="ECO:0000313" key="5">
    <source>
        <dbReference type="Proteomes" id="UP001595969"/>
    </source>
</evidence>
<dbReference type="InterPro" id="IPR046350">
    <property type="entry name" value="Cystatin_sf"/>
</dbReference>
<proteinExistence type="predicted"/>
<feature type="domain" description="PepSY" evidence="2">
    <location>
        <begin position="105"/>
        <end position="162"/>
    </location>
</feature>
<dbReference type="EMBL" id="JBHSGS010000027">
    <property type="protein sequence ID" value="MFC4719035.1"/>
    <property type="molecule type" value="Genomic_DNA"/>
</dbReference>
<dbReference type="InterPro" id="IPR041401">
    <property type="entry name" value="TseB-like_dom"/>
</dbReference>
<gene>
    <name evidence="4" type="ORF">ACFO5I_04750</name>
</gene>
<evidence type="ECO:0000259" key="2">
    <source>
        <dbReference type="Pfam" id="PF03413"/>
    </source>
</evidence>
<reference evidence="5" key="1">
    <citation type="journal article" date="2019" name="Int. J. Syst. Evol. Microbiol.">
        <title>The Global Catalogue of Microorganisms (GCM) 10K type strain sequencing project: providing services to taxonomists for standard genome sequencing and annotation.</title>
        <authorList>
            <consortium name="The Broad Institute Genomics Platform"/>
            <consortium name="The Broad Institute Genome Sequencing Center for Infectious Disease"/>
            <person name="Wu L."/>
            <person name="Ma J."/>
        </authorList>
    </citation>
    <scope>NUCLEOTIDE SEQUENCE [LARGE SCALE GENOMIC DNA]</scope>
    <source>
        <strain evidence="5">CGMCC 1.19032</strain>
    </source>
</reference>
<evidence type="ECO:0000259" key="3">
    <source>
        <dbReference type="Pfam" id="PF17881"/>
    </source>
</evidence>
<dbReference type="SUPFAM" id="SSF54403">
    <property type="entry name" value="Cystatin/monellin"/>
    <property type="match status" value="2"/>
</dbReference>
<organism evidence="4 5">
    <name type="scientific">Enterococcus lemanii</name>
    <dbReference type="NCBI Taxonomy" id="1159752"/>
    <lineage>
        <taxon>Bacteria</taxon>
        <taxon>Bacillati</taxon>
        <taxon>Bacillota</taxon>
        <taxon>Bacilli</taxon>
        <taxon>Lactobacillales</taxon>
        <taxon>Enterococcaceae</taxon>
        <taxon>Enterococcus</taxon>
    </lineage>
</organism>
<dbReference type="Proteomes" id="UP001595969">
    <property type="component" value="Unassembled WGS sequence"/>
</dbReference>
<comment type="caution">
    <text evidence="4">The sequence shown here is derived from an EMBL/GenBank/DDBJ whole genome shotgun (WGS) entry which is preliminary data.</text>
</comment>
<sequence length="166" mass="19258">MESKQTKEQKKVLALFMGIVLLLLIIFFSTIFYIRASRPMRQAKAEAIQLAQQHVALKRVDHFYWYTREETFFSLIGEDEDGKEKIIIIPKSGEKMTILDQSDGLDETEVRAIINNAFSNEKIKKITLGMFEGQVVWEVMTKTSNNLHYYLLDFKDGTLLKSIQSE</sequence>
<dbReference type="Gene3D" id="3.10.450.40">
    <property type="match status" value="2"/>
</dbReference>
<feature type="transmembrane region" description="Helical" evidence="1">
    <location>
        <begin position="12"/>
        <end position="34"/>
    </location>
</feature>
<accession>A0ABV9MU19</accession>
<keyword evidence="5" id="KW-1185">Reference proteome</keyword>
<feature type="domain" description="Cell wall elongation regulator TseB-like" evidence="3">
    <location>
        <begin position="46"/>
        <end position="90"/>
    </location>
</feature>
<keyword evidence="1" id="KW-1133">Transmembrane helix</keyword>
<evidence type="ECO:0000256" key="1">
    <source>
        <dbReference type="SAM" id="Phobius"/>
    </source>
</evidence>
<protein>
    <submittedName>
        <fullName evidence="4">DUF5590 domain-containing protein</fullName>
    </submittedName>
</protein>
<evidence type="ECO:0000313" key="4">
    <source>
        <dbReference type="EMBL" id="MFC4719035.1"/>
    </source>
</evidence>